<gene>
    <name evidence="1" type="ORF">H312_00044</name>
</gene>
<protein>
    <submittedName>
        <fullName evidence="1">Uncharacterized protein</fullName>
    </submittedName>
</protein>
<proteinExistence type="predicted"/>
<dbReference type="VEuPathDB" id="MicrosporidiaDB:H312_00044"/>
<evidence type="ECO:0000313" key="1">
    <source>
        <dbReference type="EMBL" id="KCZ82386.1"/>
    </source>
</evidence>
<organism evidence="1 2">
    <name type="scientific">Anncaliia algerae PRA339</name>
    <dbReference type="NCBI Taxonomy" id="1288291"/>
    <lineage>
        <taxon>Eukaryota</taxon>
        <taxon>Fungi</taxon>
        <taxon>Fungi incertae sedis</taxon>
        <taxon>Microsporidia</taxon>
        <taxon>Tubulinosematoidea</taxon>
        <taxon>Tubulinosematidae</taxon>
        <taxon>Anncaliia</taxon>
    </lineage>
</organism>
<reference evidence="1 2" key="2">
    <citation type="submission" date="2014-03" db="EMBL/GenBank/DDBJ databases">
        <title>The Genome Sequence of Anncaliia algerae insect isolate PRA339.</title>
        <authorList>
            <consortium name="The Broad Institute Genome Sequencing Platform"/>
            <consortium name="The Broad Institute Genome Sequencing Center for Infectious Disease"/>
            <person name="Cuomo C."/>
            <person name="Becnel J."/>
            <person name="Sanscrainte N."/>
            <person name="Walker B."/>
            <person name="Young S.K."/>
            <person name="Zeng Q."/>
            <person name="Gargeya S."/>
            <person name="Fitzgerald M."/>
            <person name="Haas B."/>
            <person name="Abouelleil A."/>
            <person name="Alvarado L."/>
            <person name="Arachchi H.M."/>
            <person name="Berlin A.M."/>
            <person name="Chapman S.B."/>
            <person name="Dewar J."/>
            <person name="Goldberg J."/>
            <person name="Griggs A."/>
            <person name="Gujja S."/>
            <person name="Hansen M."/>
            <person name="Howarth C."/>
            <person name="Imamovic A."/>
            <person name="Larimer J."/>
            <person name="McCowan C."/>
            <person name="Murphy C."/>
            <person name="Neiman D."/>
            <person name="Pearson M."/>
            <person name="Priest M."/>
            <person name="Roberts A."/>
            <person name="Saif S."/>
            <person name="Shea T."/>
            <person name="Sisk P."/>
            <person name="Sykes S."/>
            <person name="Wortman J."/>
            <person name="Nusbaum C."/>
            <person name="Birren B."/>
        </authorList>
    </citation>
    <scope>NUCLEOTIDE SEQUENCE [LARGE SCALE GENOMIC DNA]</scope>
    <source>
        <strain evidence="1 2">PRA339</strain>
    </source>
</reference>
<dbReference type="OrthoDB" id="10443960at2759"/>
<accession>A0A059F5Y0</accession>
<dbReference type="Proteomes" id="UP000030655">
    <property type="component" value="Unassembled WGS sequence"/>
</dbReference>
<name>A0A059F5Y0_9MICR</name>
<evidence type="ECO:0000313" key="2">
    <source>
        <dbReference type="Proteomes" id="UP000030655"/>
    </source>
</evidence>
<keyword evidence="2" id="KW-1185">Reference proteome</keyword>
<dbReference type="EMBL" id="KK365130">
    <property type="protein sequence ID" value="KCZ82386.1"/>
    <property type="molecule type" value="Genomic_DNA"/>
</dbReference>
<sequence>MYYFPKILFHMIFLHGYIKCSDTTDITRIGEDEQTHKYFTSNYKTIKDALNKFNETFVPLEQEKNYLIFENDESQLENYNSFKHFINGPLGIYTSIPKNVFPIFKDIEKYYKYPIIPQDFFEHGEKLFGRIKMLTKSSFLFDEFDKLSNVYKFLEISIFPDFMKYLKEFKTLIKNEERCNENILDKWSSLVFAYNIYKEFLFETIFLYNMLRENFKIFLDDYLHLNNYEEDSLYISAQKILNTKRKEKIISLWNKNKDEVGTKTKKFFVNLSEFNKSSAIRIDNDSLEEHISFLYEFSYVYSSLEISIKTLNEAKSHFVINEAENNDSFLAELDNDLLYLNESKNFLLSNEDNLATLNGIIDKVFIESEKNTSVLKTFFNEKYEEIKKSINDNSTAIEGFLSEDLDICPENATRIFSKIRNNQFNLNLLSKAKKEYYSIILNLIIMPCNVRKKAHNLILAEISTKYDMLEQSDQNKYPNLREIRRSQGHHQGIHWLEQFGDNSIDKEES</sequence>
<dbReference type="AlphaFoldDB" id="A0A059F5Y0"/>
<dbReference type="HOGENOM" id="CLU_535235_0_0_1"/>
<reference evidence="2" key="1">
    <citation type="submission" date="2013-02" db="EMBL/GenBank/DDBJ databases">
        <authorList>
            <consortium name="The Broad Institute Genome Sequencing Platform"/>
            <person name="Cuomo C."/>
            <person name="Becnel J."/>
            <person name="Sanscrainte N."/>
            <person name="Walker B."/>
            <person name="Young S.K."/>
            <person name="Zeng Q."/>
            <person name="Gargeya S."/>
            <person name="Fitzgerald M."/>
            <person name="Haas B."/>
            <person name="Abouelleil A."/>
            <person name="Alvarado L."/>
            <person name="Arachchi H.M."/>
            <person name="Berlin A.M."/>
            <person name="Chapman S.B."/>
            <person name="Dewar J."/>
            <person name="Goldberg J."/>
            <person name="Griggs A."/>
            <person name="Gujja S."/>
            <person name="Hansen M."/>
            <person name="Howarth C."/>
            <person name="Imamovic A."/>
            <person name="Larimer J."/>
            <person name="McCowan C."/>
            <person name="Murphy C."/>
            <person name="Neiman D."/>
            <person name="Pearson M."/>
            <person name="Priest M."/>
            <person name="Roberts A."/>
            <person name="Saif S."/>
            <person name="Shea T."/>
            <person name="Sisk P."/>
            <person name="Sykes S."/>
            <person name="Wortman J."/>
            <person name="Nusbaum C."/>
            <person name="Birren B."/>
        </authorList>
    </citation>
    <scope>NUCLEOTIDE SEQUENCE [LARGE SCALE GENOMIC DNA]</scope>
    <source>
        <strain evidence="2">PRA339</strain>
    </source>
</reference>